<evidence type="ECO:0000256" key="3">
    <source>
        <dbReference type="ARBA" id="ARBA00006442"/>
    </source>
</evidence>
<keyword evidence="14" id="KW-0812">Transmembrane</keyword>
<dbReference type="PANTHER" id="PTHR43557">
    <property type="entry name" value="APOPTOSIS-INDUCING FACTOR 1"/>
    <property type="match status" value="1"/>
</dbReference>
<dbReference type="InterPro" id="IPR023753">
    <property type="entry name" value="FAD/NAD-binding_dom"/>
</dbReference>
<dbReference type="PANTHER" id="PTHR43557:SF4">
    <property type="entry name" value="APOPTOSIS-INDUCING FACTOR 1, MITOCHONDRIAL"/>
    <property type="match status" value="1"/>
</dbReference>
<accession>A0A813VWK4</accession>
<keyword evidence="6" id="KW-0274">FAD</keyword>
<dbReference type="SUPFAM" id="SSF55424">
    <property type="entry name" value="FAD/NAD-linked reductases, dimerisation (C-terminal) domain"/>
    <property type="match status" value="1"/>
</dbReference>
<evidence type="ECO:0000256" key="4">
    <source>
        <dbReference type="ARBA" id="ARBA00022630"/>
    </source>
</evidence>
<evidence type="ECO:0000256" key="12">
    <source>
        <dbReference type="PROSITE-ProRule" id="PRU01313"/>
    </source>
</evidence>
<dbReference type="Pfam" id="PF04516">
    <property type="entry name" value="CP2"/>
    <property type="match status" value="1"/>
</dbReference>
<keyword evidence="14" id="KW-1133">Transmembrane helix</keyword>
<evidence type="ECO:0000256" key="7">
    <source>
        <dbReference type="ARBA" id="ARBA00022946"/>
    </source>
</evidence>
<keyword evidence="5" id="KW-0053">Apoptosis</keyword>
<evidence type="ECO:0000259" key="15">
    <source>
        <dbReference type="PROSITE" id="PS51968"/>
    </source>
</evidence>
<name>A0A813VWK4_9BILA</name>
<proteinExistence type="inferred from homology"/>
<dbReference type="AlphaFoldDB" id="A0A813VWK4"/>
<dbReference type="GO" id="GO:0046983">
    <property type="term" value="F:protein dimerization activity"/>
    <property type="evidence" value="ECO:0007669"/>
    <property type="project" value="InterPro"/>
</dbReference>
<dbReference type="InterPro" id="IPR029324">
    <property type="entry name" value="AIF_C"/>
</dbReference>
<evidence type="ECO:0000256" key="5">
    <source>
        <dbReference type="ARBA" id="ARBA00022703"/>
    </source>
</evidence>
<feature type="domain" description="Grh/CP2 DB" evidence="15">
    <location>
        <begin position="382"/>
        <end position="618"/>
    </location>
</feature>
<gene>
    <name evidence="16" type="ORF">QVE165_LOCUS6895</name>
</gene>
<evidence type="ECO:0000256" key="11">
    <source>
        <dbReference type="ARBA" id="ARBA00047786"/>
    </source>
</evidence>
<dbReference type="Pfam" id="PF14721">
    <property type="entry name" value="AIF_C"/>
    <property type="match status" value="1"/>
</dbReference>
<dbReference type="Pfam" id="PF18016">
    <property type="entry name" value="SAM_3"/>
    <property type="match status" value="1"/>
</dbReference>
<dbReference type="InterPro" id="IPR050446">
    <property type="entry name" value="FAD-oxidoreductase/Apoptosis"/>
</dbReference>
<dbReference type="GO" id="GO:0005739">
    <property type="term" value="C:mitochondrion"/>
    <property type="evidence" value="ECO:0007669"/>
    <property type="project" value="UniProtKB-SubCell"/>
</dbReference>
<dbReference type="GO" id="GO:0006915">
    <property type="term" value="P:apoptotic process"/>
    <property type="evidence" value="ECO:0007669"/>
    <property type="project" value="UniProtKB-KW"/>
</dbReference>
<keyword evidence="4" id="KW-0285">Flavoprotein</keyword>
<evidence type="ECO:0000313" key="16">
    <source>
        <dbReference type="EMBL" id="CAF0852108.1"/>
    </source>
</evidence>
<protein>
    <recommendedName>
        <fullName evidence="15">Grh/CP2 DB domain-containing protein</fullName>
    </recommendedName>
</protein>
<evidence type="ECO:0000313" key="17">
    <source>
        <dbReference type="Proteomes" id="UP000663832"/>
    </source>
</evidence>
<evidence type="ECO:0000256" key="6">
    <source>
        <dbReference type="ARBA" id="ARBA00022827"/>
    </source>
</evidence>
<dbReference type="SUPFAM" id="SSF47769">
    <property type="entry name" value="SAM/Pointed domain"/>
    <property type="match status" value="1"/>
</dbReference>
<dbReference type="GO" id="GO:0033108">
    <property type="term" value="P:mitochondrial respiratory chain complex assembly"/>
    <property type="evidence" value="ECO:0007669"/>
    <property type="project" value="TreeGrafter"/>
</dbReference>
<comment type="catalytic activity">
    <reaction evidence="11">
        <text>A + NADH + H(+) = AH2 + NAD(+)</text>
        <dbReference type="Rhea" id="RHEA:11356"/>
        <dbReference type="ChEBI" id="CHEBI:13193"/>
        <dbReference type="ChEBI" id="CHEBI:15378"/>
        <dbReference type="ChEBI" id="CHEBI:17499"/>
        <dbReference type="ChEBI" id="CHEBI:57540"/>
        <dbReference type="ChEBI" id="CHEBI:57945"/>
    </reaction>
</comment>
<evidence type="ECO:0000256" key="8">
    <source>
        <dbReference type="ARBA" id="ARBA00023002"/>
    </source>
</evidence>
<sequence length="1128" mass="128001">MQTHNIARLASAQHLNIMRRTLSRTTLPVLRKLVQSESSHTTVYLRPSYTFRCASTASSSSSSNDEQNQKANMTNLLYLGGAITGVVALYSIFQSRKSSKDKKQAINAYDEKHLKSQDSDDKLDDSNRTLIEKVGNLQERKALAKEEDPDSVKEMNKEELTPNIPNFAQYLIIGGGAAAMSAFKSIRAHDATAKVLVISSEKYYPYMRPPLSKDIWYTDDDETIEKHSFKQWNGKEKSLYFFDEEFYTDVKTLNDQETGGIGVVLGRKVVDLDLRNSVAKLDNGWEISFEKCLIATGGQPKSLKVFKTSSNRVKSKLTMYRGKYRIMLNNSIEHFTSDKLFLTNNENISTNMDLNNNSINSFAHYLTNSNDYHSNSNRSSSSKSSEFHFILNTLPSSSTKINEETTTYLNQGQPYEIKFHTNKNSIEHISTTYRSILRLCFWDKILQNQEYDLMQKWLKEYHLSSLFDIDMNLTYGILSIIRSKQIPNAIEIIWDGSSLPTTSLFIRFKCTSTDFAQKRHGGEKGIPLRIQIDTYHDIDIDNIKHLYSCCCKIQSFRLKGAQRKNKADKIRIEKLNSEQRRQYQTTLEYTILQPCFVSSLYTMNLLTLSHSPDDLFDVCTTSNTEDNLSIQKSELDAKEYKDEDINRKKSLESLSSIETLSLSNGKYKISEINNSETNIETKITVGSSNEDVLNWLNQNNFSSVVHRFQHYTGLDMLRLTKNDLHHICNGDDTISIRLYNQLNQIIIPPLKVLYIKITNNDLYSAIYLHALTRHELIEKICQLIEQPQQQHIDDFFALKKVVDSGADVTIVGGGFLGSELACALAHRSKKNGENGKPSGKVTQLMPETGNISKVLPEYLSKWATERVRDEGAEVLTNVELVGTTIEEGKINLSYIDPEKPRQTSYIKSDHVVIAVGIEPNTDLAKSAGLEIDGEQGGFLVNAELQARHNIWVAGDAASFYDIKLGRRRVEHYDHAIVSGKLAGENMTGAHKPYWHQSMFWSDLGPKIGFEAIGLTDSQLQTVAVYAKGKPDDEPQKEDSEGNREQNDVAPTSTANDLKHKIPETSVTKGEDKQDYNKGVVFYLKENKVVGIVLWNVFNRIPIARKIIKDQQVITNFQELAKLFNIHQD</sequence>
<dbReference type="EMBL" id="CAJNOM010000029">
    <property type="protein sequence ID" value="CAF0852108.1"/>
    <property type="molecule type" value="Genomic_DNA"/>
</dbReference>
<organism evidence="16 17">
    <name type="scientific">Adineta steineri</name>
    <dbReference type="NCBI Taxonomy" id="433720"/>
    <lineage>
        <taxon>Eukaryota</taxon>
        <taxon>Metazoa</taxon>
        <taxon>Spiralia</taxon>
        <taxon>Gnathifera</taxon>
        <taxon>Rotifera</taxon>
        <taxon>Eurotatoria</taxon>
        <taxon>Bdelloidea</taxon>
        <taxon>Adinetida</taxon>
        <taxon>Adinetidae</taxon>
        <taxon>Adineta</taxon>
    </lineage>
</organism>
<keyword evidence="10" id="KW-0496">Mitochondrion</keyword>
<keyword evidence="9" id="KW-0520">NAD</keyword>
<evidence type="ECO:0000256" key="13">
    <source>
        <dbReference type="SAM" id="MobiDB-lite"/>
    </source>
</evidence>
<dbReference type="InterPro" id="IPR041418">
    <property type="entry name" value="SAM_3"/>
</dbReference>
<dbReference type="PROSITE" id="PS51968">
    <property type="entry name" value="GRH_CP2_DB"/>
    <property type="match status" value="1"/>
</dbReference>
<keyword evidence="7" id="KW-0809">Transit peptide</keyword>
<dbReference type="InterPro" id="IPR013761">
    <property type="entry name" value="SAM/pointed_sf"/>
</dbReference>
<dbReference type="Gene3D" id="3.50.50.60">
    <property type="entry name" value="FAD/NAD(P)-binding domain"/>
    <property type="match status" value="3"/>
</dbReference>
<feature type="compositionally biased region" description="Basic and acidic residues" evidence="13">
    <location>
        <begin position="1028"/>
        <end position="1046"/>
    </location>
</feature>
<keyword evidence="12" id="KW-0539">Nucleus</keyword>
<dbReference type="GO" id="GO:0016174">
    <property type="term" value="F:NAD(P)H oxidase H2O2-forming activity"/>
    <property type="evidence" value="ECO:0007669"/>
    <property type="project" value="TreeGrafter"/>
</dbReference>
<dbReference type="SUPFAM" id="SSF51905">
    <property type="entry name" value="FAD/NAD(P)-binding domain"/>
    <property type="match status" value="2"/>
</dbReference>
<keyword evidence="14" id="KW-0472">Membrane</keyword>
<dbReference type="GO" id="GO:0071949">
    <property type="term" value="F:FAD binding"/>
    <property type="evidence" value="ECO:0007669"/>
    <property type="project" value="TreeGrafter"/>
</dbReference>
<comment type="caution">
    <text evidence="16">The sequence shown here is derived from an EMBL/GenBank/DDBJ whole genome shotgun (WGS) entry which is preliminary data.</text>
</comment>
<comment type="subcellular location">
    <subcellularLocation>
        <location evidence="2">Mitochondrion</location>
    </subcellularLocation>
    <subcellularLocation>
        <location evidence="12">Nucleus</location>
    </subcellularLocation>
</comment>
<dbReference type="InterPro" id="IPR007604">
    <property type="entry name" value="CP2"/>
</dbReference>
<dbReference type="Proteomes" id="UP000663832">
    <property type="component" value="Unassembled WGS sequence"/>
</dbReference>
<evidence type="ECO:0000256" key="10">
    <source>
        <dbReference type="ARBA" id="ARBA00023128"/>
    </source>
</evidence>
<dbReference type="GO" id="GO:0003677">
    <property type="term" value="F:DNA binding"/>
    <property type="evidence" value="ECO:0007669"/>
    <property type="project" value="UniProtKB-KW"/>
</dbReference>
<dbReference type="Gene3D" id="3.30.390.30">
    <property type="match status" value="1"/>
</dbReference>
<dbReference type="InterPro" id="IPR036188">
    <property type="entry name" value="FAD/NAD-bd_sf"/>
</dbReference>
<comment type="cofactor">
    <cofactor evidence="1">
        <name>FAD</name>
        <dbReference type="ChEBI" id="CHEBI:57692"/>
    </cofactor>
</comment>
<comment type="similarity">
    <text evidence="3">Belongs to the FAD-dependent oxidoreductase family.</text>
</comment>
<dbReference type="GO" id="GO:0005634">
    <property type="term" value="C:nucleus"/>
    <property type="evidence" value="ECO:0007669"/>
    <property type="project" value="UniProtKB-SubCell"/>
</dbReference>
<dbReference type="Pfam" id="PF07992">
    <property type="entry name" value="Pyr_redox_2"/>
    <property type="match status" value="2"/>
</dbReference>
<keyword evidence="12" id="KW-0238">DNA-binding</keyword>
<dbReference type="InterPro" id="IPR016156">
    <property type="entry name" value="FAD/NAD-linked_Rdtase_dimer_sf"/>
</dbReference>
<dbReference type="SMART" id="SM01353">
    <property type="entry name" value="AIF_C"/>
    <property type="match status" value="1"/>
</dbReference>
<feature type="transmembrane region" description="Helical" evidence="14">
    <location>
        <begin position="76"/>
        <end position="93"/>
    </location>
</feature>
<reference evidence="16" key="1">
    <citation type="submission" date="2021-02" db="EMBL/GenBank/DDBJ databases">
        <authorList>
            <person name="Nowell W R."/>
        </authorList>
    </citation>
    <scope>NUCLEOTIDE SEQUENCE</scope>
</reference>
<dbReference type="OrthoDB" id="6029at2759"/>
<evidence type="ECO:0000256" key="1">
    <source>
        <dbReference type="ARBA" id="ARBA00001974"/>
    </source>
</evidence>
<feature type="region of interest" description="Disordered" evidence="13">
    <location>
        <begin position="1028"/>
        <end position="1058"/>
    </location>
</feature>
<dbReference type="Gene3D" id="1.10.150.50">
    <property type="entry name" value="Transcription Factor, Ets-1"/>
    <property type="match status" value="1"/>
</dbReference>
<evidence type="ECO:0000256" key="9">
    <source>
        <dbReference type="ARBA" id="ARBA00023027"/>
    </source>
</evidence>
<keyword evidence="8" id="KW-0560">Oxidoreductase</keyword>
<keyword evidence="17" id="KW-1185">Reference proteome</keyword>
<evidence type="ECO:0000256" key="14">
    <source>
        <dbReference type="SAM" id="Phobius"/>
    </source>
</evidence>
<evidence type="ECO:0000256" key="2">
    <source>
        <dbReference type="ARBA" id="ARBA00004173"/>
    </source>
</evidence>